<dbReference type="OrthoDB" id="9803716at2"/>
<comment type="caution">
    <text evidence="2">The sequence shown here is derived from an EMBL/GenBank/DDBJ whole genome shotgun (WGS) entry which is preliminary data.</text>
</comment>
<name>A0A4Q9VDM0_9HYPH</name>
<accession>A0A4Q9VDM0</accession>
<dbReference type="InterPro" id="IPR021944">
    <property type="entry name" value="DUF3560"/>
</dbReference>
<feature type="compositionally biased region" description="Basic and acidic residues" evidence="1">
    <location>
        <begin position="93"/>
        <end position="104"/>
    </location>
</feature>
<dbReference type="RefSeq" id="WP_131311732.1">
    <property type="nucleotide sequence ID" value="NZ_SJFN01000055.1"/>
</dbReference>
<dbReference type="AlphaFoldDB" id="A0A4Q9VDM0"/>
<protein>
    <submittedName>
        <fullName evidence="2">DUF3560 domain-containing protein</fullName>
    </submittedName>
</protein>
<dbReference type="Pfam" id="PF12083">
    <property type="entry name" value="DUF3560"/>
    <property type="match status" value="1"/>
</dbReference>
<dbReference type="EMBL" id="SJFN01000055">
    <property type="protein sequence ID" value="TBW32687.1"/>
    <property type="molecule type" value="Genomic_DNA"/>
</dbReference>
<evidence type="ECO:0000256" key="1">
    <source>
        <dbReference type="SAM" id="MobiDB-lite"/>
    </source>
</evidence>
<proteinExistence type="predicted"/>
<keyword evidence="3" id="KW-1185">Reference proteome</keyword>
<dbReference type="Proteomes" id="UP000292781">
    <property type="component" value="Unassembled WGS sequence"/>
</dbReference>
<evidence type="ECO:0000313" key="2">
    <source>
        <dbReference type="EMBL" id="TBW32687.1"/>
    </source>
</evidence>
<feature type="region of interest" description="Disordered" evidence="1">
    <location>
        <begin position="83"/>
        <end position="104"/>
    </location>
</feature>
<sequence>MKRDTPTNAVLITGTTYPHRRELRSLGCLWNRDREGYLIAEEKAERALAFALDVGLSVDHMVVEPEDLEPLTGDALRAYRQDRQTSRANRLRTRADAADRRADEAHNRISEHERDFLRLGEPIKVGHHSEGRHRKLIARFGKAIDAEMTERRTAAELRNRADWIAPARIAGDAERQRQEIRDEVSKQIGKGDTVSNSMWGVGVVTKVNTKSFTVWYADRGFSQTVDKSWCHLVAKGAAEAAKPAPKFKAGDLVTVSRLAKTYPGIVRRRTSSGGYSVDFEFLGRTERASFAECYIAARSV</sequence>
<reference evidence="2 3" key="1">
    <citation type="submission" date="2019-02" db="EMBL/GenBank/DDBJ databases">
        <title>Siculibacillus lacustris gen. nov., sp. nov., a new rosette-forming bacterium isolated from a freshwater crater lake (Lake St. Ana, Romania).</title>
        <authorList>
            <person name="Felfoldi T."/>
            <person name="Marton Z."/>
            <person name="Szabo A."/>
            <person name="Mentes A."/>
            <person name="Boka K."/>
            <person name="Marialigeti K."/>
            <person name="Mathe I."/>
            <person name="Koncz M."/>
            <person name="Schumann P."/>
            <person name="Toth E."/>
        </authorList>
    </citation>
    <scope>NUCLEOTIDE SEQUENCE [LARGE SCALE GENOMIC DNA]</scope>
    <source>
        <strain evidence="2 3">SA-279</strain>
    </source>
</reference>
<evidence type="ECO:0000313" key="3">
    <source>
        <dbReference type="Proteomes" id="UP000292781"/>
    </source>
</evidence>
<gene>
    <name evidence="2" type="ORF">EYW49_21765</name>
</gene>
<organism evidence="2 3">
    <name type="scientific">Siculibacillus lacustris</name>
    <dbReference type="NCBI Taxonomy" id="1549641"/>
    <lineage>
        <taxon>Bacteria</taxon>
        <taxon>Pseudomonadati</taxon>
        <taxon>Pseudomonadota</taxon>
        <taxon>Alphaproteobacteria</taxon>
        <taxon>Hyphomicrobiales</taxon>
        <taxon>Ancalomicrobiaceae</taxon>
        <taxon>Siculibacillus</taxon>
    </lineage>
</organism>